<dbReference type="AlphaFoldDB" id="X0TJD0"/>
<keyword evidence="1" id="KW-0472">Membrane</keyword>
<proteinExistence type="predicted"/>
<evidence type="ECO:0000313" key="2">
    <source>
        <dbReference type="EMBL" id="GAF76200.1"/>
    </source>
</evidence>
<gene>
    <name evidence="2" type="ORF">S01H1_11029</name>
</gene>
<reference evidence="2" key="1">
    <citation type="journal article" date="2014" name="Front. Microbiol.">
        <title>High frequency of phylogenetically diverse reductive dehalogenase-homologous genes in deep subseafloor sedimentary metagenomes.</title>
        <authorList>
            <person name="Kawai M."/>
            <person name="Futagami T."/>
            <person name="Toyoda A."/>
            <person name="Takaki Y."/>
            <person name="Nishi S."/>
            <person name="Hori S."/>
            <person name="Arai W."/>
            <person name="Tsubouchi T."/>
            <person name="Morono Y."/>
            <person name="Uchiyama I."/>
            <person name="Ito T."/>
            <person name="Fujiyama A."/>
            <person name="Inagaki F."/>
            <person name="Takami H."/>
        </authorList>
    </citation>
    <scope>NUCLEOTIDE SEQUENCE</scope>
    <source>
        <strain evidence="2">Expedition CK06-06</strain>
    </source>
</reference>
<dbReference type="EMBL" id="BARS01005624">
    <property type="protein sequence ID" value="GAF76200.1"/>
    <property type="molecule type" value="Genomic_DNA"/>
</dbReference>
<organism evidence="2">
    <name type="scientific">marine sediment metagenome</name>
    <dbReference type="NCBI Taxonomy" id="412755"/>
    <lineage>
        <taxon>unclassified sequences</taxon>
        <taxon>metagenomes</taxon>
        <taxon>ecological metagenomes</taxon>
    </lineage>
</organism>
<evidence type="ECO:0000256" key="1">
    <source>
        <dbReference type="SAM" id="Phobius"/>
    </source>
</evidence>
<name>X0TJD0_9ZZZZ</name>
<sequence>MTLEAILLALRLLAGGLLLAFVVALFLTIRRDIALAATQVSARRRTHGQLVVIAAHELPHAVGTTYP</sequence>
<accession>X0TJD0</accession>
<feature type="transmembrane region" description="Helical" evidence="1">
    <location>
        <begin position="6"/>
        <end position="29"/>
    </location>
</feature>
<protein>
    <submittedName>
        <fullName evidence="2">Uncharacterized protein</fullName>
    </submittedName>
</protein>
<feature type="non-terminal residue" evidence="2">
    <location>
        <position position="67"/>
    </location>
</feature>
<keyword evidence="1" id="KW-0812">Transmembrane</keyword>
<keyword evidence="1" id="KW-1133">Transmembrane helix</keyword>
<comment type="caution">
    <text evidence="2">The sequence shown here is derived from an EMBL/GenBank/DDBJ whole genome shotgun (WGS) entry which is preliminary data.</text>
</comment>